<dbReference type="Proteomes" id="UP001283361">
    <property type="component" value="Unassembled WGS sequence"/>
</dbReference>
<proteinExistence type="predicted"/>
<dbReference type="EMBL" id="JAWDGP010000459">
    <property type="protein sequence ID" value="KAK3800435.1"/>
    <property type="molecule type" value="Genomic_DNA"/>
</dbReference>
<name>A0AAE1B6G7_9GAST</name>
<sequence>MESPAWEYYVFTACPRDDVMRSTHPLFPLEFRERKGGLPVWCFRIRSTQIQTWGDNEAFCRSTPDVESGCAGGGVVSTRAVLTSA</sequence>
<keyword evidence="2" id="KW-1185">Reference proteome</keyword>
<reference evidence="1" key="1">
    <citation type="journal article" date="2023" name="G3 (Bethesda)">
        <title>A reference genome for the long-term kleptoplast-retaining sea slug Elysia crispata morphotype clarki.</title>
        <authorList>
            <person name="Eastman K.E."/>
            <person name="Pendleton A.L."/>
            <person name="Shaikh M.A."/>
            <person name="Suttiyut T."/>
            <person name="Ogas R."/>
            <person name="Tomko P."/>
            <person name="Gavelis G."/>
            <person name="Widhalm J.R."/>
            <person name="Wisecaver J.H."/>
        </authorList>
    </citation>
    <scope>NUCLEOTIDE SEQUENCE</scope>
    <source>
        <strain evidence="1">ECLA1</strain>
    </source>
</reference>
<evidence type="ECO:0000313" key="1">
    <source>
        <dbReference type="EMBL" id="KAK3800435.1"/>
    </source>
</evidence>
<accession>A0AAE1B6G7</accession>
<comment type="caution">
    <text evidence="1">The sequence shown here is derived from an EMBL/GenBank/DDBJ whole genome shotgun (WGS) entry which is preliminary data.</text>
</comment>
<dbReference type="AlphaFoldDB" id="A0AAE1B6G7"/>
<gene>
    <name evidence="1" type="ORF">RRG08_052818</name>
</gene>
<organism evidence="1 2">
    <name type="scientific">Elysia crispata</name>
    <name type="common">lettuce slug</name>
    <dbReference type="NCBI Taxonomy" id="231223"/>
    <lineage>
        <taxon>Eukaryota</taxon>
        <taxon>Metazoa</taxon>
        <taxon>Spiralia</taxon>
        <taxon>Lophotrochozoa</taxon>
        <taxon>Mollusca</taxon>
        <taxon>Gastropoda</taxon>
        <taxon>Heterobranchia</taxon>
        <taxon>Euthyneura</taxon>
        <taxon>Panpulmonata</taxon>
        <taxon>Sacoglossa</taxon>
        <taxon>Placobranchoidea</taxon>
        <taxon>Plakobranchidae</taxon>
        <taxon>Elysia</taxon>
    </lineage>
</organism>
<evidence type="ECO:0000313" key="2">
    <source>
        <dbReference type="Proteomes" id="UP001283361"/>
    </source>
</evidence>
<protein>
    <submittedName>
        <fullName evidence="1">Uncharacterized protein</fullName>
    </submittedName>
</protein>